<name>A0A812MI96_9DINO</name>
<keyword evidence="2" id="KW-1185">Reference proteome</keyword>
<proteinExistence type="predicted"/>
<gene>
    <name evidence="1" type="primary">HERC6</name>
    <name evidence="1" type="ORF">SNAT2548_LOCUS13204</name>
</gene>
<evidence type="ECO:0000313" key="2">
    <source>
        <dbReference type="Proteomes" id="UP000604046"/>
    </source>
</evidence>
<dbReference type="EMBL" id="CAJNDS010001369">
    <property type="protein sequence ID" value="CAE7256779.1"/>
    <property type="molecule type" value="Genomic_DNA"/>
</dbReference>
<accession>A0A812MI96</accession>
<dbReference type="AlphaFoldDB" id="A0A812MI96"/>
<reference evidence="1" key="1">
    <citation type="submission" date="2021-02" db="EMBL/GenBank/DDBJ databases">
        <authorList>
            <person name="Dougan E. K."/>
            <person name="Rhodes N."/>
            <person name="Thang M."/>
            <person name="Chan C."/>
        </authorList>
    </citation>
    <scope>NUCLEOTIDE SEQUENCE</scope>
</reference>
<comment type="caution">
    <text evidence="1">The sequence shown here is derived from an EMBL/GenBank/DDBJ whole genome shotgun (WGS) entry which is preliminary data.</text>
</comment>
<evidence type="ECO:0000313" key="1">
    <source>
        <dbReference type="EMBL" id="CAE7256779.1"/>
    </source>
</evidence>
<dbReference type="OrthoDB" id="61110at2759"/>
<dbReference type="Proteomes" id="UP000604046">
    <property type="component" value="Unassembled WGS sequence"/>
</dbReference>
<protein>
    <submittedName>
        <fullName evidence="1">HERC6 protein</fullName>
    </submittedName>
</protein>
<organism evidence="1 2">
    <name type="scientific">Symbiodinium natans</name>
    <dbReference type="NCBI Taxonomy" id="878477"/>
    <lineage>
        <taxon>Eukaryota</taxon>
        <taxon>Sar</taxon>
        <taxon>Alveolata</taxon>
        <taxon>Dinophyceae</taxon>
        <taxon>Suessiales</taxon>
        <taxon>Symbiodiniaceae</taxon>
        <taxon>Symbiodinium</taxon>
    </lineage>
</organism>
<sequence length="276" mass="30927">MPTLLAPDAPPSLAVEVVPKRKRRRMQQEEPRFHDPGVLLEAPNTGERNSYRMALVHPLRHRDLIGSRLRMGACLDARLELVARSVCLTLGVKMDGQPASRAATKLVLRTLRLARAFGLRYPRGLPRKQDEPVVYINWTSKGTQHEEVLAQCVDAGPRPTRLCSRRSWLIQACVSILSLLSCQEVLCFPGGATQAVLKWRDFIVDSVHAAVEAALLSALHRLPFGAGIIKEELPLYMETLLEFYEELMALGDADEGSDLEVVRCRSWRIKFKLSSP</sequence>